<dbReference type="Proteomes" id="UP000218968">
    <property type="component" value="Chromosome"/>
</dbReference>
<dbReference type="KEGG" id="lum:CNR27_14245"/>
<feature type="chain" id="PRO_5012064098" description="Lipoprotein" evidence="1">
    <location>
        <begin position="18"/>
        <end position="230"/>
    </location>
</feature>
<proteinExistence type="predicted"/>
<dbReference type="AlphaFoldDB" id="A0A290XID9"/>
<sequence>MKITRSSVTLAAALALAACGSNEQPEAARPALADPTADAAAAAAAADAARERVPADEFLAAIARHCGEAFSGRIVANEPAPAPGAEPDAFEGKELVMHVRDCSNRKEELRIPFHVGDDHSRTWVLTRTEHGLRLKHDHRMPDGSDDPVTMYGGESQNAGTAQRQEFPVDAESIEMFEREGLNASVTNTWAMEIEPGERFVYELSRPGGRKFQVEFDLTKTVAAPPTPWGY</sequence>
<gene>
    <name evidence="2" type="ORF">CNR27_14245</name>
</gene>
<keyword evidence="1" id="KW-0732">Signal</keyword>
<dbReference type="EMBL" id="CP023406">
    <property type="protein sequence ID" value="ATD68910.1"/>
    <property type="molecule type" value="Genomic_DNA"/>
</dbReference>
<keyword evidence="3" id="KW-1185">Reference proteome</keyword>
<dbReference type="RefSeq" id="WP_096300704.1">
    <property type="nucleotide sequence ID" value="NZ_CP023406.1"/>
</dbReference>
<evidence type="ECO:0000313" key="2">
    <source>
        <dbReference type="EMBL" id="ATD68910.1"/>
    </source>
</evidence>
<reference evidence="3" key="1">
    <citation type="submission" date="2017-09" db="EMBL/GenBank/DDBJ databases">
        <title>Luteimonas liuhanmingii sp.nov., isolated from the intestinal contents of Tibetan Plateau Pika in Yushu, Qinghai Province, China.</title>
        <authorList>
            <person name="Gui Z."/>
        </authorList>
    </citation>
    <scope>NUCLEOTIDE SEQUENCE [LARGE SCALE GENOMIC DNA]</scope>
    <source>
        <strain evidence="3">100111</strain>
    </source>
</reference>
<organism evidence="2 3">
    <name type="scientific">Luteimonas chenhongjianii</name>
    <dbReference type="NCBI Taxonomy" id="2006110"/>
    <lineage>
        <taxon>Bacteria</taxon>
        <taxon>Pseudomonadati</taxon>
        <taxon>Pseudomonadota</taxon>
        <taxon>Gammaproteobacteria</taxon>
        <taxon>Lysobacterales</taxon>
        <taxon>Lysobacteraceae</taxon>
        <taxon>Luteimonas</taxon>
    </lineage>
</organism>
<dbReference type="PROSITE" id="PS51257">
    <property type="entry name" value="PROKAR_LIPOPROTEIN"/>
    <property type="match status" value="1"/>
</dbReference>
<evidence type="ECO:0008006" key="4">
    <source>
        <dbReference type="Google" id="ProtNLM"/>
    </source>
</evidence>
<evidence type="ECO:0000313" key="3">
    <source>
        <dbReference type="Proteomes" id="UP000218968"/>
    </source>
</evidence>
<protein>
    <recommendedName>
        <fullName evidence="4">Lipoprotein</fullName>
    </recommendedName>
</protein>
<accession>A0A290XID9</accession>
<feature type="signal peptide" evidence="1">
    <location>
        <begin position="1"/>
        <end position="17"/>
    </location>
</feature>
<evidence type="ECO:0000256" key="1">
    <source>
        <dbReference type="SAM" id="SignalP"/>
    </source>
</evidence>
<dbReference type="OrthoDB" id="1524207at2"/>
<name>A0A290XID9_9GAMM</name>